<protein>
    <recommendedName>
        <fullName evidence="4">DUF4112 domain-containing protein</fullName>
    </recommendedName>
</protein>
<dbReference type="PANTHER" id="PTHR35519:SF2">
    <property type="entry name" value="PH DOMAIN PROTEIN"/>
    <property type="match status" value="1"/>
</dbReference>
<reference evidence="2 3" key="1">
    <citation type="submission" date="2016-11" db="EMBL/GenBank/DDBJ databases">
        <authorList>
            <person name="Jaros S."/>
            <person name="Januszkiewicz K."/>
            <person name="Wedrychowicz H."/>
        </authorList>
    </citation>
    <scope>NUCLEOTIDE SEQUENCE [LARGE SCALE GENOMIC DNA]</scope>
    <source>
        <strain evidence="2 3">BPI-34</strain>
    </source>
</reference>
<keyword evidence="1" id="KW-0812">Transmembrane</keyword>
<evidence type="ECO:0008006" key="4">
    <source>
        <dbReference type="Google" id="ProtNLM"/>
    </source>
</evidence>
<keyword evidence="1" id="KW-0472">Membrane</keyword>
<sequence>MNDEIRQQRRARLMDNQVYQSMQSLTRYMDRFYLDAVIGLIPGWGDAVALLCVVPFVYFSMCIIKSIPLTLAVLNNALRDVLLGMIPFFIGDVIDIFHRANMKNMAMIQGFIDGDEAIIKQVNRRALQSAIVLLVLLLLIALMIWALVSFGSYLYSVIASI</sequence>
<dbReference type="InterPro" id="IPR025187">
    <property type="entry name" value="DUF4112"/>
</dbReference>
<dbReference type="AlphaFoldDB" id="A0A1M7DQU2"/>
<dbReference type="PANTHER" id="PTHR35519">
    <property type="entry name" value="MEMBRANE PROTEINS"/>
    <property type="match status" value="1"/>
</dbReference>
<dbReference type="Proteomes" id="UP000184280">
    <property type="component" value="Unassembled WGS sequence"/>
</dbReference>
<keyword evidence="1" id="KW-1133">Transmembrane helix</keyword>
<dbReference type="EMBL" id="FRCJ01000001">
    <property type="protein sequence ID" value="SHL81860.1"/>
    <property type="molecule type" value="Genomic_DNA"/>
</dbReference>
<proteinExistence type="predicted"/>
<name>A0A1M7DQU2_XYLRU</name>
<dbReference type="OrthoDB" id="1069997at2"/>
<feature type="transmembrane region" description="Helical" evidence="1">
    <location>
        <begin position="130"/>
        <end position="155"/>
    </location>
</feature>
<accession>A0A1M7DQU2</accession>
<organism evidence="2 3">
    <name type="scientific">Xylanibacter ruminicola</name>
    <name type="common">Prevotella ruminicola</name>
    <dbReference type="NCBI Taxonomy" id="839"/>
    <lineage>
        <taxon>Bacteria</taxon>
        <taxon>Pseudomonadati</taxon>
        <taxon>Bacteroidota</taxon>
        <taxon>Bacteroidia</taxon>
        <taxon>Bacteroidales</taxon>
        <taxon>Prevotellaceae</taxon>
        <taxon>Xylanibacter</taxon>
    </lineage>
</organism>
<gene>
    <name evidence="2" type="ORF">SAMN04488494_0817</name>
</gene>
<evidence type="ECO:0000313" key="2">
    <source>
        <dbReference type="EMBL" id="SHL81860.1"/>
    </source>
</evidence>
<dbReference type="RefSeq" id="WP_073042971.1">
    <property type="nucleotide sequence ID" value="NZ_FRCJ01000001.1"/>
</dbReference>
<evidence type="ECO:0000313" key="3">
    <source>
        <dbReference type="Proteomes" id="UP000184280"/>
    </source>
</evidence>
<feature type="transmembrane region" description="Helical" evidence="1">
    <location>
        <begin position="81"/>
        <end position="98"/>
    </location>
</feature>
<feature type="transmembrane region" description="Helical" evidence="1">
    <location>
        <begin position="32"/>
        <end position="61"/>
    </location>
</feature>
<evidence type="ECO:0000256" key="1">
    <source>
        <dbReference type="SAM" id="Phobius"/>
    </source>
</evidence>
<dbReference type="Pfam" id="PF13430">
    <property type="entry name" value="DUF4112"/>
    <property type="match status" value="1"/>
</dbReference>